<dbReference type="GO" id="GO:0005737">
    <property type="term" value="C:cytoplasm"/>
    <property type="evidence" value="ECO:0007669"/>
    <property type="project" value="TreeGrafter"/>
</dbReference>
<protein>
    <submittedName>
        <fullName evidence="4">Indoleamine-dioxygenase subfamily</fullName>
    </submittedName>
</protein>
<dbReference type="GO" id="GO:0019441">
    <property type="term" value="P:L-tryptophan catabolic process to kynurenine"/>
    <property type="evidence" value="ECO:0007669"/>
    <property type="project" value="InterPro"/>
</dbReference>
<keyword evidence="3" id="KW-0408">Iron</keyword>
<dbReference type="InterPro" id="IPR000898">
    <property type="entry name" value="Indolamine_dOase"/>
</dbReference>
<evidence type="ECO:0000256" key="3">
    <source>
        <dbReference type="ARBA" id="ARBA00023004"/>
    </source>
</evidence>
<dbReference type="GO" id="GO:0046872">
    <property type="term" value="F:metal ion binding"/>
    <property type="evidence" value="ECO:0007669"/>
    <property type="project" value="UniProtKB-KW"/>
</dbReference>
<keyword evidence="4" id="KW-0560">Oxidoreductase</keyword>
<dbReference type="Pfam" id="PF01231">
    <property type="entry name" value="IDO"/>
    <property type="match status" value="1"/>
</dbReference>
<dbReference type="SUPFAM" id="SSF140959">
    <property type="entry name" value="Indolic compounds 2,3-dioxygenase-like"/>
    <property type="match status" value="1"/>
</dbReference>
<dbReference type="GO" id="GO:0033754">
    <property type="term" value="F:indoleamine 2,3-dioxygenase activity"/>
    <property type="evidence" value="ECO:0007669"/>
    <property type="project" value="TreeGrafter"/>
</dbReference>
<dbReference type="GO" id="GO:0020037">
    <property type="term" value="F:heme binding"/>
    <property type="evidence" value="ECO:0007669"/>
    <property type="project" value="InterPro"/>
</dbReference>
<keyword evidence="4" id="KW-0223">Dioxygenase</keyword>
<dbReference type="InterPro" id="IPR037217">
    <property type="entry name" value="Trp/Indoleamine_2_3_dOase-like"/>
</dbReference>
<dbReference type="EMBL" id="KB020277">
    <property type="protein sequence ID" value="ELA38034.1"/>
    <property type="molecule type" value="Genomic_DNA"/>
</dbReference>
<name>L2GH94_COLFN</name>
<evidence type="ECO:0000313" key="4">
    <source>
        <dbReference type="EMBL" id="ELA38034.1"/>
    </source>
</evidence>
<dbReference type="GO" id="GO:0034354">
    <property type="term" value="P:'de novo' NAD+ biosynthetic process from L-tryptophan"/>
    <property type="evidence" value="ECO:0007669"/>
    <property type="project" value="TreeGrafter"/>
</dbReference>
<organism evidence="4">
    <name type="scientific">Colletotrichum fructicola (strain Nara gc5)</name>
    <name type="common">Anthracnose fungus</name>
    <name type="synonym">Colletotrichum gloeosporioides (strain Nara gc5)</name>
    <dbReference type="NCBI Taxonomy" id="1213859"/>
    <lineage>
        <taxon>Eukaryota</taxon>
        <taxon>Fungi</taxon>
        <taxon>Dikarya</taxon>
        <taxon>Ascomycota</taxon>
        <taxon>Pezizomycotina</taxon>
        <taxon>Sordariomycetes</taxon>
        <taxon>Hypocreomycetidae</taxon>
        <taxon>Glomerellales</taxon>
        <taxon>Glomerellaceae</taxon>
        <taxon>Colletotrichum</taxon>
        <taxon>Colletotrichum gloeosporioides species complex</taxon>
    </lineage>
</organism>
<gene>
    <name evidence="4" type="ORF">CGGC5_15284</name>
</gene>
<proteinExistence type="inferred from homology"/>
<dbReference type="STRING" id="1213859.L2GH94"/>
<sequence>MLPPIPVLSDYGISPKHGFLPDVLPLTRLPDPYYNKWEAVVANLQALVLSRRLRPVVDRLPVLSTIGLEHDAEWRRAYSLLCFMAHAYVWGGDEPCDQLPPAITIPLLEISNHLELPPVATYAALCLWNFKPLFVDEDIDNLENLATLNTFTGSLDESWFYLVSVAIEARGAPIIPLMLLPLAKKMLPPSLIACLLLRNA</sequence>
<dbReference type="PANTHER" id="PTHR28657">
    <property type="entry name" value="INDOLEAMINE 2,3-DIOXYGENASE"/>
    <property type="match status" value="1"/>
</dbReference>
<accession>L2GH94</accession>
<reference evidence="4" key="1">
    <citation type="submission" date="2012-08" db="EMBL/GenBank/DDBJ databases">
        <title>Genome analysis of Colletotrichum orbiculare and Colletotrichum fructicola.</title>
        <authorList>
            <person name="Gan P.H.P."/>
            <person name="Ikeda K."/>
            <person name="Irieda H."/>
            <person name="Narusaka M."/>
            <person name="O'Connell R.J."/>
            <person name="Narusaka Y."/>
            <person name="Takano Y."/>
            <person name="Kubo Y."/>
            <person name="Shirasu K."/>
        </authorList>
    </citation>
    <scope>NUCLEOTIDE SEQUENCE</scope>
    <source>
        <strain evidence="4">Nara gc5</strain>
    </source>
</reference>
<dbReference type="AlphaFoldDB" id="L2GH94"/>
<evidence type="ECO:0000256" key="1">
    <source>
        <dbReference type="ARBA" id="ARBA00007119"/>
    </source>
</evidence>
<comment type="similarity">
    <text evidence="1">Belongs to the indoleamine 2,3-dioxygenase family.</text>
</comment>
<keyword evidence="2" id="KW-0479">Metal-binding</keyword>
<dbReference type="Gene3D" id="1.20.58.480">
    <property type="match status" value="1"/>
</dbReference>
<dbReference type="PANTHER" id="PTHR28657:SF5">
    <property type="entry name" value="INDOLEAMINE 2,3-DIOXYGENASE"/>
    <property type="match status" value="1"/>
</dbReference>
<dbReference type="HOGENOM" id="CLU_1391061_0_0_1"/>
<evidence type="ECO:0000256" key="2">
    <source>
        <dbReference type="ARBA" id="ARBA00022723"/>
    </source>
</evidence>